<evidence type="ECO:0000259" key="3">
    <source>
        <dbReference type="PROSITE" id="PS50893"/>
    </source>
</evidence>
<evidence type="ECO:0000313" key="4">
    <source>
        <dbReference type="EMBL" id="TSJ76556.1"/>
    </source>
</evidence>
<evidence type="ECO:0000256" key="2">
    <source>
        <dbReference type="ARBA" id="ARBA00022840"/>
    </source>
</evidence>
<proteinExistence type="predicted"/>
<feature type="domain" description="ABC transporter" evidence="3">
    <location>
        <begin position="3"/>
        <end position="208"/>
    </location>
</feature>
<dbReference type="EMBL" id="VMBG01000002">
    <property type="protein sequence ID" value="TSJ76556.1"/>
    <property type="molecule type" value="Genomic_DNA"/>
</dbReference>
<dbReference type="InterPro" id="IPR017871">
    <property type="entry name" value="ABC_transporter-like_CS"/>
</dbReference>
<dbReference type="PROSITE" id="PS50893">
    <property type="entry name" value="ABC_TRANSPORTER_2"/>
    <property type="match status" value="1"/>
</dbReference>
<dbReference type="GO" id="GO:0005886">
    <property type="term" value="C:plasma membrane"/>
    <property type="evidence" value="ECO:0007669"/>
    <property type="project" value="TreeGrafter"/>
</dbReference>
<dbReference type="PANTHER" id="PTHR24220:SF684">
    <property type="entry name" value="FE(3+) IONS IMPORT ATP-BINDING PROTEIN FBPC"/>
    <property type="match status" value="1"/>
</dbReference>
<dbReference type="GO" id="GO:0016887">
    <property type="term" value="F:ATP hydrolysis activity"/>
    <property type="evidence" value="ECO:0007669"/>
    <property type="project" value="InterPro"/>
</dbReference>
<dbReference type="OrthoDB" id="9791546at2"/>
<dbReference type="SMART" id="SM00382">
    <property type="entry name" value="AAA"/>
    <property type="match status" value="1"/>
</dbReference>
<dbReference type="Proteomes" id="UP000315648">
    <property type="component" value="Unassembled WGS sequence"/>
</dbReference>
<dbReference type="Pfam" id="PF00005">
    <property type="entry name" value="ABC_tran"/>
    <property type="match status" value="1"/>
</dbReference>
<keyword evidence="1" id="KW-0547">Nucleotide-binding</keyword>
<keyword evidence="2 4" id="KW-0067">ATP-binding</keyword>
<comment type="caution">
    <text evidence="4">The sequence shown here is derived from an EMBL/GenBank/DDBJ whole genome shotgun (WGS) entry which is preliminary data.</text>
</comment>
<dbReference type="InterPro" id="IPR003593">
    <property type="entry name" value="AAA+_ATPase"/>
</dbReference>
<protein>
    <submittedName>
        <fullName evidence="4">ATP-binding cassette domain-containing protein</fullName>
    </submittedName>
</protein>
<dbReference type="InterPro" id="IPR015854">
    <property type="entry name" value="ABC_transpr_LolD-like"/>
</dbReference>
<dbReference type="SUPFAM" id="SSF52540">
    <property type="entry name" value="P-loop containing nucleoside triphosphate hydrolases"/>
    <property type="match status" value="1"/>
</dbReference>
<dbReference type="GO" id="GO:0005524">
    <property type="term" value="F:ATP binding"/>
    <property type="evidence" value="ECO:0007669"/>
    <property type="project" value="UniProtKB-KW"/>
</dbReference>
<dbReference type="InterPro" id="IPR003439">
    <property type="entry name" value="ABC_transporter-like_ATP-bd"/>
</dbReference>
<accession>A0A556QIT7</accession>
<organism evidence="4 5">
    <name type="scientific">Rariglobus hedericola</name>
    <dbReference type="NCBI Taxonomy" id="2597822"/>
    <lineage>
        <taxon>Bacteria</taxon>
        <taxon>Pseudomonadati</taxon>
        <taxon>Verrucomicrobiota</taxon>
        <taxon>Opitutia</taxon>
        <taxon>Opitutales</taxon>
        <taxon>Opitutaceae</taxon>
        <taxon>Rariglobus</taxon>
    </lineage>
</organism>
<sequence>MLFDLQSVSFAYPGRPPVFNALTRTLPAGLTLLRGPSGCGKSTLLKLLAGFLPPDSGRVLTAAGTPPDAEFQRLRVGFVFQQFNLLPLATVRRNLELAGNLAGLSSQAIATAADHWLAHLDLMALADVRAETLSGGQLQRAALARALLKNPDVLLLDEPTSGLDDAHVARIDALLADWLATGRSAVVSTHDPRLRPARVSAEWRFPLES</sequence>
<dbReference type="InterPro" id="IPR027417">
    <property type="entry name" value="P-loop_NTPase"/>
</dbReference>
<name>A0A556QIT7_9BACT</name>
<dbReference type="PROSITE" id="PS00211">
    <property type="entry name" value="ABC_TRANSPORTER_1"/>
    <property type="match status" value="1"/>
</dbReference>
<dbReference type="RefSeq" id="WP_144230313.1">
    <property type="nucleotide sequence ID" value="NZ_CBCRVV010000004.1"/>
</dbReference>
<dbReference type="PANTHER" id="PTHR24220">
    <property type="entry name" value="IMPORT ATP-BINDING PROTEIN"/>
    <property type="match status" value="1"/>
</dbReference>
<evidence type="ECO:0000313" key="5">
    <source>
        <dbReference type="Proteomes" id="UP000315648"/>
    </source>
</evidence>
<evidence type="ECO:0000256" key="1">
    <source>
        <dbReference type="ARBA" id="ARBA00022741"/>
    </source>
</evidence>
<gene>
    <name evidence="4" type="ORF">FPL22_10515</name>
</gene>
<dbReference type="GO" id="GO:0022857">
    <property type="term" value="F:transmembrane transporter activity"/>
    <property type="evidence" value="ECO:0007669"/>
    <property type="project" value="TreeGrafter"/>
</dbReference>
<dbReference type="Gene3D" id="3.40.50.300">
    <property type="entry name" value="P-loop containing nucleotide triphosphate hydrolases"/>
    <property type="match status" value="1"/>
</dbReference>
<keyword evidence="5" id="KW-1185">Reference proteome</keyword>
<reference evidence="4 5" key="1">
    <citation type="submission" date="2019-07" db="EMBL/GenBank/DDBJ databases">
        <title>Description of 53C-WASEF.</title>
        <authorList>
            <person name="Pitt A."/>
            <person name="Hahn M.W."/>
        </authorList>
    </citation>
    <scope>NUCLEOTIDE SEQUENCE [LARGE SCALE GENOMIC DNA]</scope>
    <source>
        <strain evidence="4 5">53C-WASEF</strain>
    </source>
</reference>
<dbReference type="AlphaFoldDB" id="A0A556QIT7"/>